<dbReference type="GO" id="GO:0015562">
    <property type="term" value="F:efflux transmembrane transporter activity"/>
    <property type="evidence" value="ECO:0007669"/>
    <property type="project" value="InterPro"/>
</dbReference>
<keyword evidence="3" id="KW-0813">Transport</keyword>
<dbReference type="GO" id="GO:1990281">
    <property type="term" value="C:efflux pump complex"/>
    <property type="evidence" value="ECO:0007669"/>
    <property type="project" value="TreeGrafter"/>
</dbReference>
<name>A0A2U2B3J2_9BACT</name>
<evidence type="ECO:0000256" key="4">
    <source>
        <dbReference type="ARBA" id="ARBA00022452"/>
    </source>
</evidence>
<sequence>MSFVRKITVNLFLLMFLAVFSVSESWSQQVLNLEKALEYARQESPEIKKARLNLEQSRENLIARRASLKSGFRLNLTPIEYGHNRQYNDPLSEWYTTESLNSYGTFSVQQPIVMTDGVLTLSNSLRYQDSQSNSSFSGDPFKGFSNRISLNLDQPLFTYNRTKLELKELEYRLENSKIGYALQELSLERQVSQAFYQVYEAQMTLNTAREEFENRSQSVAIIRNKVEAGLVAKEELLQAELDLMTSRSNYQNQEVDLANLKDQFKQMLGMPLEEEVLLLGEVNVLPVDIELQKAMKLAVDNRLEIRQRKIDIETGQFELVRTNAMNEFKGNIGISVGLFGENEEFTGVFDKPTDNQNIGFSLEIPLWDWGEKKARMRAAKAAQKIREINLDDEKINISLTIRQVHRSLKNLLTQIDIAQKNLENARLTYEINLEKYKNGDLTSMDLNLYQNQLTQKKTSLTRARINYMLELLNMKIQTLYDFENQMSIVPDMSEY</sequence>
<keyword evidence="5" id="KW-0812">Transmembrane</keyword>
<evidence type="ECO:0000256" key="1">
    <source>
        <dbReference type="ARBA" id="ARBA00004442"/>
    </source>
</evidence>
<comment type="subcellular location">
    <subcellularLocation>
        <location evidence="1">Cell outer membrane</location>
    </subcellularLocation>
</comment>
<dbReference type="InterPro" id="IPR003423">
    <property type="entry name" value="OMP_efflux"/>
</dbReference>
<accession>A0A2U2B3J2</accession>
<gene>
    <name evidence="9" type="ORF">DDZ16_19780</name>
</gene>
<evidence type="ECO:0000256" key="6">
    <source>
        <dbReference type="ARBA" id="ARBA00023136"/>
    </source>
</evidence>
<dbReference type="OrthoDB" id="940457at2"/>
<keyword evidence="4" id="KW-1134">Transmembrane beta strand</keyword>
<evidence type="ECO:0000313" key="9">
    <source>
        <dbReference type="EMBL" id="PWD97629.1"/>
    </source>
</evidence>
<proteinExistence type="inferred from homology"/>
<keyword evidence="7" id="KW-0998">Cell outer membrane</keyword>
<dbReference type="GO" id="GO:0009279">
    <property type="term" value="C:cell outer membrane"/>
    <property type="evidence" value="ECO:0007669"/>
    <property type="project" value="UniProtKB-SubCell"/>
</dbReference>
<evidence type="ECO:0000256" key="7">
    <source>
        <dbReference type="ARBA" id="ARBA00023237"/>
    </source>
</evidence>
<evidence type="ECO:0000256" key="2">
    <source>
        <dbReference type="ARBA" id="ARBA00007613"/>
    </source>
</evidence>
<dbReference type="GO" id="GO:0015288">
    <property type="term" value="F:porin activity"/>
    <property type="evidence" value="ECO:0007669"/>
    <property type="project" value="TreeGrafter"/>
</dbReference>
<dbReference type="RefSeq" id="WP_109266211.1">
    <property type="nucleotide sequence ID" value="NZ_QEWP01000030.1"/>
</dbReference>
<dbReference type="Proteomes" id="UP000244956">
    <property type="component" value="Unassembled WGS sequence"/>
</dbReference>
<dbReference type="Pfam" id="PF02321">
    <property type="entry name" value="OEP"/>
    <property type="match status" value="2"/>
</dbReference>
<dbReference type="PANTHER" id="PTHR30026">
    <property type="entry name" value="OUTER MEMBRANE PROTEIN TOLC"/>
    <property type="match status" value="1"/>
</dbReference>
<dbReference type="PANTHER" id="PTHR30026:SF20">
    <property type="entry name" value="OUTER MEMBRANE PROTEIN TOLC"/>
    <property type="match status" value="1"/>
</dbReference>
<dbReference type="SUPFAM" id="SSF56954">
    <property type="entry name" value="Outer membrane efflux proteins (OEP)"/>
    <property type="match status" value="1"/>
</dbReference>
<dbReference type="EMBL" id="QEWP01000030">
    <property type="protein sequence ID" value="PWD97629.1"/>
    <property type="molecule type" value="Genomic_DNA"/>
</dbReference>
<dbReference type="AlphaFoldDB" id="A0A2U2B3J2"/>
<evidence type="ECO:0000256" key="5">
    <source>
        <dbReference type="ARBA" id="ARBA00022692"/>
    </source>
</evidence>
<keyword evidence="10" id="KW-1185">Reference proteome</keyword>
<dbReference type="InterPro" id="IPR051906">
    <property type="entry name" value="TolC-like"/>
</dbReference>
<evidence type="ECO:0000256" key="8">
    <source>
        <dbReference type="SAM" id="Coils"/>
    </source>
</evidence>
<feature type="coiled-coil region" evidence="8">
    <location>
        <begin position="401"/>
        <end position="428"/>
    </location>
</feature>
<keyword evidence="8" id="KW-0175">Coiled coil</keyword>
<evidence type="ECO:0000313" key="10">
    <source>
        <dbReference type="Proteomes" id="UP000244956"/>
    </source>
</evidence>
<dbReference type="Gene3D" id="1.20.1600.10">
    <property type="entry name" value="Outer membrane efflux proteins (OEP)"/>
    <property type="match status" value="1"/>
</dbReference>
<reference evidence="9 10" key="1">
    <citation type="submission" date="2018-05" db="EMBL/GenBank/DDBJ databases">
        <title>Marinilabilia rubrum sp. nov., isolated from saltern sediment.</title>
        <authorList>
            <person name="Zhang R."/>
        </authorList>
    </citation>
    <scope>NUCLEOTIDE SEQUENCE [LARGE SCALE GENOMIC DNA]</scope>
    <source>
        <strain evidence="9 10">WTE16</strain>
    </source>
</reference>
<evidence type="ECO:0000256" key="3">
    <source>
        <dbReference type="ARBA" id="ARBA00022448"/>
    </source>
</evidence>
<organism evidence="9 10">
    <name type="scientific">Marinilabilia rubra</name>
    <dbReference type="NCBI Taxonomy" id="2162893"/>
    <lineage>
        <taxon>Bacteria</taxon>
        <taxon>Pseudomonadati</taxon>
        <taxon>Bacteroidota</taxon>
        <taxon>Bacteroidia</taxon>
        <taxon>Marinilabiliales</taxon>
        <taxon>Marinilabiliaceae</taxon>
        <taxon>Marinilabilia</taxon>
    </lineage>
</organism>
<comment type="caution">
    <text evidence="9">The sequence shown here is derived from an EMBL/GenBank/DDBJ whole genome shotgun (WGS) entry which is preliminary data.</text>
</comment>
<protein>
    <submittedName>
        <fullName evidence="9">TolC family protein</fullName>
    </submittedName>
</protein>
<comment type="similarity">
    <text evidence="2">Belongs to the outer membrane factor (OMF) (TC 1.B.17) family.</text>
</comment>
<keyword evidence="6" id="KW-0472">Membrane</keyword>